<protein>
    <recommendedName>
        <fullName evidence="2">Autotransporter domain-containing protein</fullName>
    </recommendedName>
</protein>
<dbReference type="EMBL" id="AP018786">
    <property type="protein sequence ID" value="BBF23351.1"/>
    <property type="molecule type" value="Genomic_DNA"/>
</dbReference>
<dbReference type="InterPro" id="IPR005546">
    <property type="entry name" value="Autotransporte_beta"/>
</dbReference>
<evidence type="ECO:0000259" key="2">
    <source>
        <dbReference type="PROSITE" id="PS51208"/>
    </source>
</evidence>
<reference evidence="3 4" key="1">
    <citation type="journal article" date="2018" name="Int. J. Syst. Evol. Microbiol.">
        <title>Mesosutterella multiformis gen. nov., sp. nov., a member of the family Sutterellaceae and Sutterella megalosphaeroides sp. nov., isolated from human faeces.</title>
        <authorList>
            <person name="Sakamoto M."/>
            <person name="Ikeyama N."/>
            <person name="Kunihiro T."/>
            <person name="Iino T."/>
            <person name="Yuki M."/>
            <person name="Ohkuma M."/>
        </authorList>
    </citation>
    <scope>NUCLEOTIDE SEQUENCE [LARGE SCALE GENOMIC DNA]</scope>
    <source>
        <strain evidence="3 4">6FBBBH3</strain>
    </source>
</reference>
<organism evidence="3 4">
    <name type="scientific">Sutterella megalosphaeroides</name>
    <dbReference type="NCBI Taxonomy" id="2494234"/>
    <lineage>
        <taxon>Bacteria</taxon>
        <taxon>Pseudomonadati</taxon>
        <taxon>Pseudomonadota</taxon>
        <taxon>Betaproteobacteria</taxon>
        <taxon>Burkholderiales</taxon>
        <taxon>Sutterellaceae</taxon>
        <taxon>Sutterella</taxon>
    </lineage>
</organism>
<dbReference type="AlphaFoldDB" id="A0A2Z6IA20"/>
<evidence type="ECO:0000313" key="3">
    <source>
        <dbReference type="EMBL" id="BBF23351.1"/>
    </source>
</evidence>
<dbReference type="InterPro" id="IPR006315">
    <property type="entry name" value="OM_autotransptr_brl_dom"/>
</dbReference>
<dbReference type="GO" id="GO:0019867">
    <property type="term" value="C:outer membrane"/>
    <property type="evidence" value="ECO:0007669"/>
    <property type="project" value="InterPro"/>
</dbReference>
<dbReference type="RefSeq" id="WP_170143852.1">
    <property type="nucleotide sequence ID" value="NZ_AP018786.1"/>
</dbReference>
<keyword evidence="1" id="KW-0732">Signal</keyword>
<feature type="domain" description="Autotransporter" evidence="2">
    <location>
        <begin position="947"/>
        <end position="1202"/>
    </location>
</feature>
<evidence type="ECO:0000256" key="1">
    <source>
        <dbReference type="SAM" id="SignalP"/>
    </source>
</evidence>
<dbReference type="SUPFAM" id="SSF103515">
    <property type="entry name" value="Autotransporter"/>
    <property type="match status" value="1"/>
</dbReference>
<dbReference type="SMART" id="SM00869">
    <property type="entry name" value="Autotransporter"/>
    <property type="match status" value="1"/>
</dbReference>
<accession>A0A2Z6IA20</accession>
<name>A0A2Z6IA20_9BURK</name>
<keyword evidence="4" id="KW-1185">Reference proteome</keyword>
<dbReference type="PROSITE" id="PS51208">
    <property type="entry name" value="AUTOTRANSPORTER"/>
    <property type="match status" value="1"/>
</dbReference>
<sequence length="1202" mass="121663">MSRVAAAVAVLVVAYAGPASATVFTSGITGSETGYESVRTVTEDGTVVYDFAAGDRIDLTDSAAESAVHASDGTCLDFNGSVGIRQLRRAPQYIDSAYGLFAEGIGSSIVTDDITIDMSHEAYVGAPITFMSEATGIGASGGSFAARNVSGTIRATADRSAGSGFAMVNALNVANSSRLVVEGDADFSLSASVSEGEAWLTGLSMEGRADGVANHASVGGVLRIAGSAVVDEFDTSGTAFADAVGITVQSDGEALLGRLETDLRVAVDAPAGTAQVAGIDAAATTLGGALVQAGSADIRVSARSSGDGASSAFGVVSDIGAVIRLGESAISVTSVSESSAKAYGLLADAGTIDLTSGSVTITALGVATGATGTATVDGVLADGGTVRIGSGNISAFALAGENATARALVAQAGGTIDYEGGRLSVTSDGWQAVGLYADGGTIRTGSFTAEIGDMEVDGRQTHTPRTVGMWLADNDASVTVEGDAGFTMTTSGSLDLLMSTGVSLGGEPTDEYHSLTVTGTLSVTSSVTPLDDAVSDAWMFSRGIYVDSAADVDIGALRLDLSATARAPEQYAETTGVESSPENGTAKIRIGDVDIRLSSIGEKGAEAGSYGIYAVGSTDLEIGAGDIRVVASSDGFATAVAIDSEGARIAKGQGTLSAVSDGQAFGIYAAGGGSVTYGGGMIFAESRGTSSAPAVSSAGIAAVEGSSVTLTGSTSMDVRGPEAEAVWLEGSTLTVAGDLTVVSEGSGLFMDSTSTLVVADSGSVTVNSVESYGTARLAAGSSLTVTGESNLEVNTLGSIEATNARINVGAGGYSVQSLTGAGNTLRFTNLADNTGVTFDSAVTDLSLAAAGTANDQFASPEDAARAALEAVNFTDPATTLGATDLVVEEGAVNNGLTAIVAEDGTLSNVRVTENSKLADLGSLTMLGAFQWRHDMSDLARRAGELRDAPQGVGAWVRGYGTNLSYGGVDNTNTSIQVGADTDVGGGWKLGAAFSYTDGSSDLTGGTAESDAYGFALYGTYLKENGAYVDLIAKVSRLESDFTVREMTGSIDNNAWSVSVEAGHRFAFADRAFVEPQVALTYGRVTGDDFITGNGVRVQQDDFTSLVGRAGARAGFFLPQKKGTLYARFSVLNDFEGELDTLASMGNARNTVHDDIGGTWVEYGVGANFNFTPSTYGYVDLERSSGGDVNEDLRWNAGVRFVF</sequence>
<dbReference type="Gene3D" id="2.40.128.130">
    <property type="entry name" value="Autotransporter beta-domain"/>
    <property type="match status" value="1"/>
</dbReference>
<dbReference type="InterPro" id="IPR036709">
    <property type="entry name" value="Autotransporte_beta_dom_sf"/>
</dbReference>
<dbReference type="Pfam" id="PF03797">
    <property type="entry name" value="Autotransporter"/>
    <property type="match status" value="1"/>
</dbReference>
<dbReference type="Proteomes" id="UP000271003">
    <property type="component" value="Chromosome"/>
</dbReference>
<feature type="signal peptide" evidence="1">
    <location>
        <begin position="1"/>
        <end position="21"/>
    </location>
</feature>
<dbReference type="KEGG" id="sutt:SUTMEG_12420"/>
<gene>
    <name evidence="3" type="ORF">SUTMEG_12420</name>
</gene>
<evidence type="ECO:0000313" key="4">
    <source>
        <dbReference type="Proteomes" id="UP000271003"/>
    </source>
</evidence>
<proteinExistence type="predicted"/>
<feature type="chain" id="PRO_5016243642" description="Autotransporter domain-containing protein" evidence="1">
    <location>
        <begin position="22"/>
        <end position="1202"/>
    </location>
</feature>
<dbReference type="NCBIfam" id="TIGR01414">
    <property type="entry name" value="autotrans_barl"/>
    <property type="match status" value="1"/>
</dbReference>